<protein>
    <submittedName>
        <fullName evidence="4">DUF1471 domain-containing protein</fullName>
    </submittedName>
</protein>
<dbReference type="RefSeq" id="WP_095281337.1">
    <property type="nucleotide sequence ID" value="NZ_JAENMQ010000010.1"/>
</dbReference>
<evidence type="ECO:0000256" key="1">
    <source>
        <dbReference type="ARBA" id="ARBA00022729"/>
    </source>
</evidence>
<feature type="chain" id="PRO_5047230566" evidence="2">
    <location>
        <begin position="24"/>
        <end position="88"/>
    </location>
</feature>
<feature type="domain" description="YdgH/BhsA/McbA-like" evidence="3">
    <location>
        <begin position="36"/>
        <end position="88"/>
    </location>
</feature>
<keyword evidence="1 2" id="KW-0732">Signal</keyword>
<dbReference type="InterPro" id="IPR025543">
    <property type="entry name" value="Dodecin-like"/>
</dbReference>
<evidence type="ECO:0000256" key="2">
    <source>
        <dbReference type="SAM" id="SignalP"/>
    </source>
</evidence>
<gene>
    <name evidence="4" type="ORF">C3712_06060</name>
</gene>
<dbReference type="Gene3D" id="3.30.1660.10">
    <property type="entry name" value="Flavin-binding protein dodecin"/>
    <property type="match status" value="1"/>
</dbReference>
<feature type="signal peptide" evidence="2">
    <location>
        <begin position="1"/>
        <end position="23"/>
    </location>
</feature>
<reference evidence="4 5" key="1">
    <citation type="submission" date="2018-02" db="EMBL/GenBank/DDBJ databases">
        <title>Lelliotia aquatilis sp. nov., isolated from drinking water.</title>
        <authorList>
            <person name="Kaempfer P."/>
            <person name="Glaeser S."/>
            <person name="Exner M."/>
            <person name="Doijad S."/>
            <person name="Chakraborty T."/>
        </authorList>
    </citation>
    <scope>NUCLEOTIDE SEQUENCE [LARGE SCALE GENOMIC DNA]</scope>
    <source>
        <strain evidence="4 5">6331-17</strain>
    </source>
</reference>
<evidence type="ECO:0000313" key="5">
    <source>
        <dbReference type="Proteomes" id="UP000237025"/>
    </source>
</evidence>
<name>A0ABX5A468_9ENTR</name>
<dbReference type="EMBL" id="PQVW01000003">
    <property type="protein sequence ID" value="POZ25189.1"/>
    <property type="molecule type" value="Genomic_DNA"/>
</dbReference>
<dbReference type="Pfam" id="PF07338">
    <property type="entry name" value="YdgH_BhsA-like"/>
    <property type="match status" value="1"/>
</dbReference>
<evidence type="ECO:0000259" key="3">
    <source>
        <dbReference type="Pfam" id="PF07338"/>
    </source>
</evidence>
<sequence length="88" mass="9213">MKKILTLIVVAGALAVTSLPAWSVQSLTTNSDTSQLRPAGTVSVTGADNLDDLQQKLGEKARKEGAKGFVVDSASGDNRMFGTATIYK</sequence>
<proteinExistence type="predicted"/>
<dbReference type="SUPFAM" id="SSF159871">
    <property type="entry name" value="YdgH-like"/>
    <property type="match status" value="1"/>
</dbReference>
<dbReference type="Proteomes" id="UP000237025">
    <property type="component" value="Unassembled WGS sequence"/>
</dbReference>
<comment type="caution">
    <text evidence="4">The sequence shown here is derived from an EMBL/GenBank/DDBJ whole genome shotgun (WGS) entry which is preliminary data.</text>
</comment>
<keyword evidence="5" id="KW-1185">Reference proteome</keyword>
<evidence type="ECO:0000313" key="4">
    <source>
        <dbReference type="EMBL" id="POZ25189.1"/>
    </source>
</evidence>
<organism evidence="4 5">
    <name type="scientific">Lelliottia aquatilis</name>
    <dbReference type="NCBI Taxonomy" id="2080838"/>
    <lineage>
        <taxon>Bacteria</taxon>
        <taxon>Pseudomonadati</taxon>
        <taxon>Pseudomonadota</taxon>
        <taxon>Gammaproteobacteria</taxon>
        <taxon>Enterobacterales</taxon>
        <taxon>Enterobacteriaceae</taxon>
        <taxon>Lelliottia</taxon>
    </lineage>
</organism>
<accession>A0ABX5A468</accession>
<dbReference type="NCBIfam" id="NF040473">
    <property type="entry name" value="peri_YbiM_McbA"/>
    <property type="match status" value="1"/>
</dbReference>
<dbReference type="InterPro" id="IPR036275">
    <property type="entry name" value="YdgH-like_sf"/>
</dbReference>
<dbReference type="InterPro" id="IPR010854">
    <property type="entry name" value="YdgH/BhsA/McbA-like_dom"/>
</dbReference>